<feature type="compositionally biased region" description="Pro residues" evidence="6">
    <location>
        <begin position="690"/>
        <end position="709"/>
    </location>
</feature>
<dbReference type="GO" id="GO:0016702">
    <property type="term" value="F:oxidoreductase activity, acting on single donors with incorporation of molecular oxygen, incorporation of two atoms of oxygen"/>
    <property type="evidence" value="ECO:0007669"/>
    <property type="project" value="UniProtKB-ARBA"/>
</dbReference>
<feature type="compositionally biased region" description="Pro residues" evidence="6">
    <location>
        <begin position="578"/>
        <end position="596"/>
    </location>
</feature>
<dbReference type="InterPro" id="IPR014436">
    <property type="entry name" value="Extradiol_dOase_DODA"/>
</dbReference>
<feature type="region of interest" description="Disordered" evidence="6">
    <location>
        <begin position="531"/>
        <end position="745"/>
    </location>
</feature>
<feature type="compositionally biased region" description="Basic and acidic residues" evidence="6">
    <location>
        <begin position="656"/>
        <end position="666"/>
    </location>
</feature>
<evidence type="ECO:0000256" key="5">
    <source>
        <dbReference type="ARBA" id="ARBA00023002"/>
    </source>
</evidence>
<comment type="similarity">
    <text evidence="2">Belongs to the DODA-type extradiol aromatic ring-opening dioxygenase family.</text>
</comment>
<comment type="caution">
    <text evidence="8">The sequence shown here is derived from an EMBL/GenBank/DDBJ whole genome shotgun (WGS) entry which is preliminary data.</text>
</comment>
<dbReference type="SUPFAM" id="SSF53213">
    <property type="entry name" value="LigB-like"/>
    <property type="match status" value="1"/>
</dbReference>
<dbReference type="GO" id="GO:0008270">
    <property type="term" value="F:zinc ion binding"/>
    <property type="evidence" value="ECO:0007669"/>
    <property type="project" value="InterPro"/>
</dbReference>
<dbReference type="PRINTS" id="PR01217">
    <property type="entry name" value="PRICHEXTENSN"/>
</dbReference>
<keyword evidence="3" id="KW-0479">Metal-binding</keyword>
<organism evidence="8 9">
    <name type="scientific">Rhizoctonia solani</name>
    <dbReference type="NCBI Taxonomy" id="456999"/>
    <lineage>
        <taxon>Eukaryota</taxon>
        <taxon>Fungi</taxon>
        <taxon>Dikarya</taxon>
        <taxon>Basidiomycota</taxon>
        <taxon>Agaricomycotina</taxon>
        <taxon>Agaricomycetes</taxon>
        <taxon>Cantharellales</taxon>
        <taxon>Ceratobasidiaceae</taxon>
        <taxon>Rhizoctonia</taxon>
    </lineage>
</organism>
<keyword evidence="4" id="KW-0862">Zinc</keyword>
<dbReference type="PANTHER" id="PTHR30096">
    <property type="entry name" value="4,5-DOPA DIOXYGENASE EXTRADIOL-LIKE PROTEIN"/>
    <property type="match status" value="1"/>
</dbReference>
<evidence type="ECO:0000259" key="7">
    <source>
        <dbReference type="Pfam" id="PF02900"/>
    </source>
</evidence>
<feature type="compositionally biased region" description="Pro residues" evidence="6">
    <location>
        <begin position="605"/>
        <end position="621"/>
    </location>
</feature>
<dbReference type="AlphaFoldDB" id="A0A8H7GZ66"/>
<dbReference type="InterPro" id="IPR004183">
    <property type="entry name" value="Xdiol_dOase_suB"/>
</dbReference>
<dbReference type="CDD" id="cd07363">
    <property type="entry name" value="45_DOPA_Dioxygenase"/>
    <property type="match status" value="1"/>
</dbReference>
<dbReference type="Pfam" id="PF02900">
    <property type="entry name" value="LigB"/>
    <property type="match status" value="1"/>
</dbReference>
<evidence type="ECO:0000313" key="8">
    <source>
        <dbReference type="EMBL" id="KAF8666219.1"/>
    </source>
</evidence>
<dbReference type="PANTHER" id="PTHR30096:SF0">
    <property type="entry name" value="4,5-DOPA DIOXYGENASE EXTRADIOL-LIKE PROTEIN"/>
    <property type="match status" value="1"/>
</dbReference>
<reference evidence="8" key="1">
    <citation type="submission" date="2020-09" db="EMBL/GenBank/DDBJ databases">
        <title>Comparative genome analyses of four rice-infecting Rhizoctonia solani isolates reveal extensive enrichment of homogalacturonan modification genes.</title>
        <authorList>
            <person name="Lee D.-Y."/>
            <person name="Jeon J."/>
            <person name="Kim K.-T."/>
            <person name="Cheong K."/>
            <person name="Song H."/>
            <person name="Choi G."/>
            <person name="Ko J."/>
            <person name="Opiyo S.O."/>
            <person name="Zuo S."/>
            <person name="Madhav S."/>
            <person name="Lee Y.-H."/>
            <person name="Wang G.-L."/>
        </authorList>
    </citation>
    <scope>NUCLEOTIDE SEQUENCE</scope>
    <source>
        <strain evidence="8">AG1-IA YN-7</strain>
    </source>
</reference>
<feature type="compositionally biased region" description="Pro residues" evidence="6">
    <location>
        <begin position="549"/>
        <end position="560"/>
    </location>
</feature>
<dbReference type="EMBL" id="JACYCC010000410">
    <property type="protein sequence ID" value="KAF8666219.1"/>
    <property type="molecule type" value="Genomic_DNA"/>
</dbReference>
<feature type="compositionally biased region" description="Pro residues" evidence="6">
    <location>
        <begin position="732"/>
        <end position="745"/>
    </location>
</feature>
<proteinExistence type="inferred from homology"/>
<name>A0A8H7GZ66_9AGAM</name>
<comment type="cofactor">
    <cofactor evidence="1">
        <name>Zn(2+)</name>
        <dbReference type="ChEBI" id="CHEBI:29105"/>
    </cofactor>
</comment>
<protein>
    <submittedName>
        <fullName evidence="8">Extradiol ring-cleavage dioxygenase, class III enzyme, subunit B</fullName>
    </submittedName>
</protein>
<dbReference type="Proteomes" id="UP000650582">
    <property type="component" value="Unassembled WGS sequence"/>
</dbReference>
<evidence type="ECO:0000256" key="2">
    <source>
        <dbReference type="ARBA" id="ARBA00007581"/>
    </source>
</evidence>
<feature type="compositionally biased region" description="Pro residues" evidence="6">
    <location>
        <begin position="667"/>
        <end position="677"/>
    </location>
</feature>
<evidence type="ECO:0000256" key="4">
    <source>
        <dbReference type="ARBA" id="ARBA00022833"/>
    </source>
</evidence>
<evidence type="ECO:0000256" key="3">
    <source>
        <dbReference type="ARBA" id="ARBA00022723"/>
    </source>
</evidence>
<sequence>MIIPDIDTVATNQSSALPLTDDAWETALESLPSAERNNGKIPAFFFAHGSPNLLRDTTGDPLFSNMRSQDINGTLPRFLKKFGPALMDKYNPKGIVVFSAHWEEDEEVLVVSNYDENPLLMDYYGFEPWMYRVKFKSRGDPELSERIVNVLKAGGFKSRTLGKTEWRGHDGRRGASGIGFDHGVFVPFKFMFGDEFTSIPIVEVSQDGDLSPERNWKIGRAVDCLRSEGYLVLSGGLTIHTFQDWSAWHEDSAAPPYLAFHKALLRALIVQDPTERKKALLSLTSHPAFRISHPREDHFTPLYVAAGAGDIGGPYVNIPLPTPFECFDPAASIGKARAIHERTGVCDFLSFAEGFGASSFDAFRANEVRTAAFSFNASMHRFLPLSPPGGASQHSSTLVLFVLTDHCISLDLIMFKLTRAFVVAAVLSSSVLCAPVPQDLGKPISAGVSIAHILQFIDITQYGLRLQQSADPSAHASSVFGTTAQDPNYQSRPTALCIVPDMAKDAGLSQGQEQLVVKQALELCPQAKTIAVSSKSPKRSRQVPNGGVPAPPPVREPQPGAPHAVRSVNDQPLNVEAPQPPLPKPVPAVPAVPAVPEPHVARDLPPNPEPVPHFSPEPLPAVPHQVASRSPPTPAPNPQVPPQPEPMHPHPVARTDAGKPPKDEQPPRPLPSPVPEAPRPHVARSKGQPQPVPQPELQPVPEAAPQPDAPHPRVARFEHPQVTRPNTELPPQSIPQPDGPLPVEH</sequence>
<keyword evidence="5" id="KW-0560">Oxidoreductase</keyword>
<accession>A0A8H7GZ66</accession>
<keyword evidence="8" id="KW-0223">Dioxygenase</keyword>
<gene>
    <name evidence="8" type="ORF">RHS04_09713</name>
</gene>
<dbReference type="Gene3D" id="3.40.830.10">
    <property type="entry name" value="LigB-like"/>
    <property type="match status" value="1"/>
</dbReference>
<evidence type="ECO:0000256" key="6">
    <source>
        <dbReference type="SAM" id="MobiDB-lite"/>
    </source>
</evidence>
<feature type="domain" description="Extradiol ring-cleavage dioxygenase class III enzyme subunit B" evidence="7">
    <location>
        <begin position="44"/>
        <end position="310"/>
    </location>
</feature>
<evidence type="ECO:0000313" key="9">
    <source>
        <dbReference type="Proteomes" id="UP000650582"/>
    </source>
</evidence>
<dbReference type="GO" id="GO:0008198">
    <property type="term" value="F:ferrous iron binding"/>
    <property type="evidence" value="ECO:0007669"/>
    <property type="project" value="InterPro"/>
</dbReference>
<feature type="compositionally biased region" description="Pro residues" evidence="6">
    <location>
        <begin position="631"/>
        <end position="646"/>
    </location>
</feature>
<evidence type="ECO:0000256" key="1">
    <source>
        <dbReference type="ARBA" id="ARBA00001947"/>
    </source>
</evidence>